<accession>A0ACC2NVP4</accession>
<dbReference type="Proteomes" id="UP001239111">
    <property type="component" value="Chromosome 2"/>
</dbReference>
<dbReference type="EMBL" id="CM056742">
    <property type="protein sequence ID" value="KAJ8675339.1"/>
    <property type="molecule type" value="Genomic_DNA"/>
</dbReference>
<evidence type="ECO:0000313" key="2">
    <source>
        <dbReference type="Proteomes" id="UP001239111"/>
    </source>
</evidence>
<proteinExistence type="predicted"/>
<name>A0ACC2NVP4_9HYME</name>
<gene>
    <name evidence="1" type="ORF">QAD02_011125</name>
</gene>
<protein>
    <submittedName>
        <fullName evidence="1">Uncharacterized protein</fullName>
    </submittedName>
</protein>
<evidence type="ECO:0000313" key="1">
    <source>
        <dbReference type="EMBL" id="KAJ8675339.1"/>
    </source>
</evidence>
<comment type="caution">
    <text evidence="1">The sequence shown here is derived from an EMBL/GenBank/DDBJ whole genome shotgun (WGS) entry which is preliminary data.</text>
</comment>
<sequence>MSDSEKSNKSVPTAVTGENADEGNSTPASVSGPGRGGGRGRGRPRKQAVNMGDRPMTRSNPAISDQAGEDSQLNRETVQPDPANPQSALRIRISAEEVLDNSTQSSGDSSVPDRVLEIHSAPSSLPGDGRPRDKRFPFPGFRDNQSQINTEDAHARVQTDTPGILLGIKNRQQAFQSKLDAHAVTIAKIERVSAKLEKVWIDTNNALKGQNRRLEVAEGHIRYVSEVAASVGSQVENLNQRVQQNSTEIQELTTLVDGCSSVFTASSERCSTIEGELERAKKDIKEIQRKGGGGNCSRPSIYPKVKLDIPTFGAEAFEKPARFMDDLRVLAGHKHKSWANWVPFVQDCLNEVYQDTIEATPLEIHLNKTPTRFWKKWINPPERKDIPYEQKLVWVHERISKEGERRALALNEKNTITEFHEGQEVLVRACNVSSADKGISSKLLALYEGPYIIRKIIGRSTFRLFDNENNIDRGMFHGSSLRPYFRPQVKAVESSSADE</sequence>
<organism evidence="1 2">
    <name type="scientific">Eretmocerus hayati</name>
    <dbReference type="NCBI Taxonomy" id="131215"/>
    <lineage>
        <taxon>Eukaryota</taxon>
        <taxon>Metazoa</taxon>
        <taxon>Ecdysozoa</taxon>
        <taxon>Arthropoda</taxon>
        <taxon>Hexapoda</taxon>
        <taxon>Insecta</taxon>
        <taxon>Pterygota</taxon>
        <taxon>Neoptera</taxon>
        <taxon>Endopterygota</taxon>
        <taxon>Hymenoptera</taxon>
        <taxon>Apocrita</taxon>
        <taxon>Proctotrupomorpha</taxon>
        <taxon>Chalcidoidea</taxon>
        <taxon>Aphelinidae</taxon>
        <taxon>Aphelininae</taxon>
        <taxon>Eretmocerus</taxon>
    </lineage>
</organism>
<keyword evidence="2" id="KW-1185">Reference proteome</keyword>
<reference evidence="1" key="1">
    <citation type="submission" date="2023-04" db="EMBL/GenBank/DDBJ databases">
        <title>A chromosome-level genome assembly of the parasitoid wasp Eretmocerus hayati.</title>
        <authorList>
            <person name="Zhong Y."/>
            <person name="Liu S."/>
            <person name="Liu Y."/>
        </authorList>
    </citation>
    <scope>NUCLEOTIDE SEQUENCE</scope>
    <source>
        <strain evidence="1">ZJU_SS_LIU_2023</strain>
    </source>
</reference>